<dbReference type="InterPro" id="IPR052519">
    <property type="entry name" value="Euk-type_GlcNAc_Kinase"/>
</dbReference>
<dbReference type="PATRIC" id="fig|1300222.3.peg.2878"/>
<evidence type="ECO:0000256" key="1">
    <source>
        <dbReference type="SAM" id="MobiDB-lite"/>
    </source>
</evidence>
<dbReference type="AlphaFoldDB" id="M8DY13"/>
<proteinExistence type="predicted"/>
<feature type="compositionally biased region" description="Basic and acidic residues" evidence="1">
    <location>
        <begin position="76"/>
        <end position="87"/>
    </location>
</feature>
<dbReference type="PANTHER" id="PTHR43190:SF3">
    <property type="entry name" value="N-ACETYL-D-GLUCOSAMINE KINASE"/>
    <property type="match status" value="1"/>
</dbReference>
<protein>
    <recommendedName>
        <fullName evidence="2">ATPase BadF/BadG/BcrA/BcrD type domain-containing protein</fullName>
    </recommendedName>
</protein>
<keyword evidence="4" id="KW-1185">Reference proteome</keyword>
<gene>
    <name evidence="3" type="ORF">I532_13763</name>
</gene>
<dbReference type="OrthoDB" id="9772633at2"/>
<evidence type="ECO:0000313" key="3">
    <source>
        <dbReference type="EMBL" id="EMT51916.1"/>
    </source>
</evidence>
<comment type="caution">
    <text evidence="3">The sequence shown here is derived from an EMBL/GenBank/DDBJ whole genome shotgun (WGS) entry which is preliminary data.</text>
</comment>
<feature type="region of interest" description="Disordered" evidence="1">
    <location>
        <begin position="65"/>
        <end position="90"/>
    </location>
</feature>
<feature type="domain" description="ATPase BadF/BadG/BcrA/BcrD type" evidence="2">
    <location>
        <begin position="11"/>
        <end position="335"/>
    </location>
</feature>
<organism evidence="3 4">
    <name type="scientific">Brevibacillus borstelensis AK1</name>
    <dbReference type="NCBI Taxonomy" id="1300222"/>
    <lineage>
        <taxon>Bacteria</taxon>
        <taxon>Bacillati</taxon>
        <taxon>Bacillota</taxon>
        <taxon>Bacilli</taxon>
        <taxon>Bacillales</taxon>
        <taxon>Paenibacillaceae</taxon>
        <taxon>Brevibacillus</taxon>
    </lineage>
</organism>
<dbReference type="Proteomes" id="UP000012081">
    <property type="component" value="Unassembled WGS sequence"/>
</dbReference>
<dbReference type="SUPFAM" id="SSF53067">
    <property type="entry name" value="Actin-like ATPase domain"/>
    <property type="match status" value="2"/>
</dbReference>
<reference evidence="3 4" key="1">
    <citation type="submission" date="2013-03" db="EMBL/GenBank/DDBJ databases">
        <title>Assembly of a new bacterial strain Brevibacillus borstelensis AK1.</title>
        <authorList>
            <person name="Rajan I."/>
            <person name="PoliReddy D."/>
            <person name="Sugumar T."/>
            <person name="Rathinam K."/>
            <person name="Alqarawi S."/>
            <person name="Khalil A.B."/>
            <person name="Sivakumar N."/>
        </authorList>
    </citation>
    <scope>NUCLEOTIDE SEQUENCE [LARGE SCALE GENOMIC DNA]</scope>
    <source>
        <strain evidence="3 4">AK1</strain>
    </source>
</reference>
<accession>M8DY13</accession>
<dbReference type="InterPro" id="IPR002731">
    <property type="entry name" value="ATPase_BadF"/>
</dbReference>
<dbReference type="RefSeq" id="WP_003388918.1">
    <property type="nucleotide sequence ID" value="NZ_APBN01000005.1"/>
</dbReference>
<dbReference type="CDD" id="cd24007">
    <property type="entry name" value="ASKHA_NBD_eukNAGK-like"/>
    <property type="match status" value="1"/>
</dbReference>
<dbReference type="PANTHER" id="PTHR43190">
    <property type="entry name" value="N-ACETYL-D-GLUCOSAMINE KINASE"/>
    <property type="match status" value="1"/>
</dbReference>
<name>M8DY13_9BACL</name>
<dbReference type="STRING" id="1300222.I532_13763"/>
<dbReference type="Gene3D" id="3.30.420.40">
    <property type="match status" value="2"/>
</dbReference>
<sequence>MTVTRIPLLAVDGGGTKCLAVLVDDSQQIVATGRAGSCNYQGIGKELAARELEAAIRAALQEAGVRQETASADEPPSTRRSIDRQTRENSPALGKETLEIECAVFGLAGLDTEYDRRVITEMVVAVLQKLQVHVRHLLVENDGFAALLGATNGEPGILVIAGTGSIAFGVNKAGETARSGGWGHRVGDEGSGYWIGKQAVTAVLRAADGRGSQTVLTDLLLPHIGLAHVEELFNWTYGSEYSVDKLGELSLLVSQAADRGDSVALGILERAGEELFLAARAVMERLGMGRGPFKMILQGGVLQNDERVRTIVMQRIRSAAPQVVIDKAQNEPIYGVIAKGLAYLKGRTERH</sequence>
<dbReference type="Pfam" id="PF01869">
    <property type="entry name" value="BcrAD_BadFG"/>
    <property type="match status" value="1"/>
</dbReference>
<evidence type="ECO:0000259" key="2">
    <source>
        <dbReference type="Pfam" id="PF01869"/>
    </source>
</evidence>
<dbReference type="InterPro" id="IPR043129">
    <property type="entry name" value="ATPase_NBD"/>
</dbReference>
<evidence type="ECO:0000313" key="4">
    <source>
        <dbReference type="Proteomes" id="UP000012081"/>
    </source>
</evidence>
<dbReference type="EMBL" id="APBN01000005">
    <property type="protein sequence ID" value="EMT51916.1"/>
    <property type="molecule type" value="Genomic_DNA"/>
</dbReference>